<evidence type="ECO:0000313" key="4">
    <source>
        <dbReference type="Proteomes" id="UP000663832"/>
    </source>
</evidence>
<feature type="transmembrane region" description="Helical" evidence="1">
    <location>
        <begin position="41"/>
        <end position="63"/>
    </location>
</feature>
<evidence type="ECO:0000313" key="2">
    <source>
        <dbReference type="EMBL" id="CAF1033282.1"/>
    </source>
</evidence>
<keyword evidence="1" id="KW-0472">Membrane</keyword>
<gene>
    <name evidence="2" type="ORF">BJG266_LOCUS17654</name>
    <name evidence="3" type="ORF">QVE165_LOCUS18589</name>
</gene>
<evidence type="ECO:0000313" key="3">
    <source>
        <dbReference type="EMBL" id="CAF1069128.1"/>
    </source>
</evidence>
<organism evidence="2 5">
    <name type="scientific">Adineta steineri</name>
    <dbReference type="NCBI Taxonomy" id="433720"/>
    <lineage>
        <taxon>Eukaryota</taxon>
        <taxon>Metazoa</taxon>
        <taxon>Spiralia</taxon>
        <taxon>Gnathifera</taxon>
        <taxon>Rotifera</taxon>
        <taxon>Eurotatoria</taxon>
        <taxon>Bdelloidea</taxon>
        <taxon>Adinetida</taxon>
        <taxon>Adinetidae</taxon>
        <taxon>Adineta</taxon>
    </lineage>
</organism>
<dbReference type="AlphaFoldDB" id="A0A814J6I7"/>
<keyword evidence="1" id="KW-1133">Transmembrane helix</keyword>
<keyword evidence="1" id="KW-0812">Transmembrane</keyword>
<evidence type="ECO:0000313" key="5">
    <source>
        <dbReference type="Proteomes" id="UP000663877"/>
    </source>
</evidence>
<proteinExistence type="predicted"/>
<dbReference type="EMBL" id="CAJNOM010000110">
    <property type="protein sequence ID" value="CAF1069128.1"/>
    <property type="molecule type" value="Genomic_DNA"/>
</dbReference>
<dbReference type="Proteomes" id="UP000663877">
    <property type="component" value="Unassembled WGS sequence"/>
</dbReference>
<accession>A0A814J6I7</accession>
<feature type="transmembrane region" description="Helical" evidence="1">
    <location>
        <begin position="84"/>
        <end position="107"/>
    </location>
</feature>
<name>A0A814J6I7_9BILA</name>
<dbReference type="OrthoDB" id="9991773at2759"/>
<comment type="caution">
    <text evidence="2">The sequence shown here is derived from an EMBL/GenBank/DDBJ whole genome shotgun (WGS) entry which is preliminary data.</text>
</comment>
<protein>
    <submittedName>
        <fullName evidence="2">Uncharacterized protein</fullName>
    </submittedName>
</protein>
<dbReference type="Proteomes" id="UP000663832">
    <property type="component" value="Unassembled WGS sequence"/>
</dbReference>
<feature type="transmembrane region" description="Helical" evidence="1">
    <location>
        <begin position="127"/>
        <end position="146"/>
    </location>
</feature>
<evidence type="ECO:0000256" key="1">
    <source>
        <dbReference type="SAM" id="Phobius"/>
    </source>
</evidence>
<dbReference type="SUPFAM" id="SSF81321">
    <property type="entry name" value="Family A G protein-coupled receptor-like"/>
    <property type="match status" value="1"/>
</dbReference>
<sequence>MHYYDNEIFVRVNIQQLFPGVNFCYYDSDIIYGTFFVYSRLLINSLIPTFSMSVSAILTLKNINQLRINPTIRINNQLSKDRQLTVMLVSEIIIYVLFNFMTPITLIYFQSTQYQMQTIQQQALNNFLIGASFFLSYIPVSINLIVSKSFRQNIIKMFSKICGLCSVQYNRRRMIMPAVIVHPSFIH</sequence>
<reference evidence="2" key="1">
    <citation type="submission" date="2021-02" db="EMBL/GenBank/DDBJ databases">
        <authorList>
            <person name="Nowell W R."/>
        </authorList>
    </citation>
    <scope>NUCLEOTIDE SEQUENCE</scope>
</reference>
<dbReference type="EMBL" id="CAJNOI010000086">
    <property type="protein sequence ID" value="CAF1033282.1"/>
    <property type="molecule type" value="Genomic_DNA"/>
</dbReference>
<keyword evidence="4" id="KW-1185">Reference proteome</keyword>
<dbReference type="Gene3D" id="1.20.1070.10">
    <property type="entry name" value="Rhodopsin 7-helix transmembrane proteins"/>
    <property type="match status" value="1"/>
</dbReference>